<comment type="caution">
    <text evidence="1">The sequence shown here is derived from an EMBL/GenBank/DDBJ whole genome shotgun (WGS) entry which is preliminary data.</text>
</comment>
<gene>
    <name evidence="1" type="ORF">DI551_02325</name>
</gene>
<evidence type="ECO:0008006" key="3">
    <source>
        <dbReference type="Google" id="ProtNLM"/>
    </source>
</evidence>
<dbReference type="InterPro" id="IPR029058">
    <property type="entry name" value="AB_hydrolase_fold"/>
</dbReference>
<organism evidence="1 2">
    <name type="scientific">Micavibrio aeruginosavorus</name>
    <dbReference type="NCBI Taxonomy" id="349221"/>
    <lineage>
        <taxon>Bacteria</taxon>
        <taxon>Pseudomonadati</taxon>
        <taxon>Bdellovibrionota</taxon>
        <taxon>Bdellovibrionia</taxon>
        <taxon>Bdellovibrionales</taxon>
        <taxon>Pseudobdellovibrionaceae</taxon>
        <taxon>Micavibrio</taxon>
    </lineage>
</organism>
<proteinExistence type="predicted"/>
<protein>
    <recommendedName>
        <fullName evidence="3">Alpha/beta hydrolase</fullName>
    </recommendedName>
</protein>
<dbReference type="SUPFAM" id="SSF53474">
    <property type="entry name" value="alpha/beta-Hydrolases"/>
    <property type="match status" value="1"/>
</dbReference>
<reference evidence="1 2" key="1">
    <citation type="submission" date="2017-08" db="EMBL/GenBank/DDBJ databases">
        <title>Infants hospitalized years apart are colonized by the same room-sourced microbial strains.</title>
        <authorList>
            <person name="Brooks B."/>
            <person name="Olm M.R."/>
            <person name="Firek B.A."/>
            <person name="Baker R."/>
            <person name="Thomas B.C."/>
            <person name="Morowitz M.J."/>
            <person name="Banfield J.F."/>
        </authorList>
    </citation>
    <scope>NUCLEOTIDE SEQUENCE [LARGE SCALE GENOMIC DNA]</scope>
    <source>
        <strain evidence="1">S2_005_002_R2_29</strain>
    </source>
</reference>
<name>A0A2W5N3K1_9BACT</name>
<evidence type="ECO:0000313" key="2">
    <source>
        <dbReference type="Proteomes" id="UP000249417"/>
    </source>
</evidence>
<dbReference type="EMBL" id="QFQB01000008">
    <property type="protein sequence ID" value="PZQ48042.1"/>
    <property type="molecule type" value="Genomic_DNA"/>
</dbReference>
<dbReference type="Proteomes" id="UP000249417">
    <property type="component" value="Unassembled WGS sequence"/>
</dbReference>
<sequence length="276" mass="29943">MKVSWHKFDGVEAQVFEPAGGASSVVLFCPGFPGMGGTVFEQRHAAALVEEGYAVYVIKHKGTKLSGGFAPILVNNAARLMAGRKIRETHIGGGAATITEWLEEPLVALNVLSTKYDSIHVIGNSFGALSSLWSMTCSDAPIDKIKSLLLYAGAQGMDAGDFGIMRIWKPEYLMVSRITDKVSLNDPFDIVATLKNTYHALPDRVKSLPEQIAITYLVVERDELLNVNDTKAFQAAIGGRGKIVMDAVDHAWPEQGLLAHDTPNYTTEDLLALIRG</sequence>
<dbReference type="AlphaFoldDB" id="A0A2W5N3K1"/>
<evidence type="ECO:0000313" key="1">
    <source>
        <dbReference type="EMBL" id="PZQ48042.1"/>
    </source>
</evidence>
<accession>A0A2W5N3K1</accession>
<dbReference type="Gene3D" id="3.40.50.1820">
    <property type="entry name" value="alpha/beta hydrolase"/>
    <property type="match status" value="1"/>
</dbReference>